<protein>
    <submittedName>
        <fullName evidence="2">Uncharacterized protein</fullName>
    </submittedName>
</protein>
<accession>A0A1M6QUV6</accession>
<dbReference type="Proteomes" id="UP000184363">
    <property type="component" value="Unassembled WGS sequence"/>
</dbReference>
<proteinExistence type="predicted"/>
<reference evidence="2 3" key="1">
    <citation type="submission" date="2016-11" db="EMBL/GenBank/DDBJ databases">
        <authorList>
            <person name="Jaros S."/>
            <person name="Januszkiewicz K."/>
            <person name="Wedrychowicz H."/>
        </authorList>
    </citation>
    <scope>NUCLEOTIDE SEQUENCE [LARGE SCALE GENOMIC DNA]</scope>
    <source>
        <strain evidence="2 3">DSM 43832</strain>
    </source>
</reference>
<keyword evidence="1" id="KW-0812">Transmembrane</keyword>
<name>A0A1M6QUV6_PSETH</name>
<organism evidence="2 3">
    <name type="scientific">Pseudonocardia thermophila</name>
    <dbReference type="NCBI Taxonomy" id="1848"/>
    <lineage>
        <taxon>Bacteria</taxon>
        <taxon>Bacillati</taxon>
        <taxon>Actinomycetota</taxon>
        <taxon>Actinomycetes</taxon>
        <taxon>Pseudonocardiales</taxon>
        <taxon>Pseudonocardiaceae</taxon>
        <taxon>Pseudonocardia</taxon>
    </lineage>
</organism>
<dbReference type="STRING" id="1848.SAMN05443637_10423"/>
<evidence type="ECO:0000313" key="3">
    <source>
        <dbReference type="Proteomes" id="UP000184363"/>
    </source>
</evidence>
<feature type="transmembrane region" description="Helical" evidence="1">
    <location>
        <begin position="145"/>
        <end position="166"/>
    </location>
</feature>
<evidence type="ECO:0000256" key="1">
    <source>
        <dbReference type="SAM" id="Phobius"/>
    </source>
</evidence>
<dbReference type="RefSeq" id="WP_073455982.1">
    <property type="nucleotide sequence ID" value="NZ_FRAP01000004.1"/>
</dbReference>
<keyword evidence="3" id="KW-1185">Reference proteome</keyword>
<gene>
    <name evidence="2" type="ORF">SAMN05443637_10423</name>
</gene>
<evidence type="ECO:0000313" key="2">
    <source>
        <dbReference type="EMBL" id="SHK24014.1"/>
    </source>
</evidence>
<keyword evidence="1" id="KW-0472">Membrane</keyword>
<keyword evidence="1" id="KW-1133">Transmembrane helix</keyword>
<sequence>MRIEAASTAAVGTAAVGTAQGAPAGVAEGAVDEAAPRVRRRGGRPRPVRPVVAVPAGRSPRQAWAAGRAEPVAVVVPLFGGRAGERLLDRAPAGSAPAAVEVPAPRRGPVRESGRGAVRAAMRAAGWDRPVGRRFALAPDAGRRFLAGVGLFVGAAATVVLLGLLASAAAEARSAGDGAAEVAVLVSPEGRAATR</sequence>
<dbReference type="AlphaFoldDB" id="A0A1M6QUV6"/>
<dbReference type="EMBL" id="FRAP01000004">
    <property type="protein sequence ID" value="SHK24014.1"/>
    <property type="molecule type" value="Genomic_DNA"/>
</dbReference>